<dbReference type="EMBL" id="JABFDB010000033">
    <property type="protein sequence ID" value="NYZ23979.1"/>
    <property type="molecule type" value="Genomic_DNA"/>
</dbReference>
<dbReference type="PANTHER" id="PTHR43822">
    <property type="entry name" value="HOMOACONITASE, MITOCHONDRIAL-RELATED"/>
    <property type="match status" value="1"/>
</dbReference>
<dbReference type="InterPro" id="IPR006251">
    <property type="entry name" value="Homoacnase/IPMdehydase_lsu"/>
</dbReference>
<keyword evidence="6 8" id="KW-0456">Lyase</keyword>
<dbReference type="NCBIfam" id="TIGR01343">
    <property type="entry name" value="hacA_fam"/>
    <property type="match status" value="1"/>
</dbReference>
<evidence type="ECO:0000256" key="4">
    <source>
        <dbReference type="ARBA" id="ARBA00023004"/>
    </source>
</evidence>
<dbReference type="InterPro" id="IPR036008">
    <property type="entry name" value="Aconitase_4Fe-4S_dom"/>
</dbReference>
<gene>
    <name evidence="8" type="ORF">HND93_30115</name>
</gene>
<dbReference type="SUPFAM" id="SSF53732">
    <property type="entry name" value="Aconitase iron-sulfur domain"/>
    <property type="match status" value="1"/>
</dbReference>
<evidence type="ECO:0000256" key="5">
    <source>
        <dbReference type="ARBA" id="ARBA00023014"/>
    </source>
</evidence>
<keyword evidence="5" id="KW-0411">Iron-sulfur</keyword>
<name>A0ABX2TIL8_9PROT</name>
<dbReference type="InterPro" id="IPR015931">
    <property type="entry name" value="Acnase/IPM_dHydase_lsu_aba_1/3"/>
</dbReference>
<dbReference type="PANTHER" id="PTHR43822:SF2">
    <property type="entry name" value="HOMOACONITASE, MITOCHONDRIAL"/>
    <property type="match status" value="1"/>
</dbReference>
<evidence type="ECO:0000256" key="2">
    <source>
        <dbReference type="ARBA" id="ARBA00022485"/>
    </source>
</evidence>
<protein>
    <submittedName>
        <fullName evidence="8">3-isopropylmalate dehydratase large subunit</fullName>
        <ecNumber evidence="8">4.2.1.33</ecNumber>
    </submittedName>
</protein>
<proteinExistence type="predicted"/>
<evidence type="ECO:0000313" key="9">
    <source>
        <dbReference type="Proteomes" id="UP000584642"/>
    </source>
</evidence>
<evidence type="ECO:0000256" key="1">
    <source>
        <dbReference type="ARBA" id="ARBA00011271"/>
    </source>
</evidence>
<evidence type="ECO:0000259" key="7">
    <source>
        <dbReference type="Pfam" id="PF00330"/>
    </source>
</evidence>
<dbReference type="RefSeq" id="WP_180285759.1">
    <property type="nucleotide sequence ID" value="NZ_JABFDB010000033.1"/>
</dbReference>
<dbReference type="Proteomes" id="UP000584642">
    <property type="component" value="Unassembled WGS sequence"/>
</dbReference>
<evidence type="ECO:0000313" key="8">
    <source>
        <dbReference type="EMBL" id="NYZ23979.1"/>
    </source>
</evidence>
<keyword evidence="2" id="KW-0004">4Fe-4S</keyword>
<evidence type="ECO:0000256" key="6">
    <source>
        <dbReference type="ARBA" id="ARBA00023239"/>
    </source>
</evidence>
<dbReference type="EC" id="4.2.1.33" evidence="8"/>
<dbReference type="Pfam" id="PF00330">
    <property type="entry name" value="Aconitase"/>
    <property type="match status" value="1"/>
</dbReference>
<sequence length="429" mass="45307">MFPSTPATMAEKILARTSGRERVEPGEIVWATPDLVTTPEVSFPAYVARLRQNGIHRFAKPERVVVAIDHEVPVHSKEGAERNRRTRLLARETGVGHLFDGEGITHPLVVERGLVRPLDFVAAADTHTPSLGGVGALGVPFSIELTMILALGRIWVKVPETVRVEITGRCPPGVTARDLVLATMAEVDADLANYRVIEFGGAAVEALTVPERMTLCGLCIDMGAKSAVAEVDERCAAFLAARGVFGVEPVRADPGCRYAAVVTIDASSLTPRVSVPPNPTHVRAVSELADTAIQHAYIGSCASGTLAELTAAADLLNGRTVHPDVQMLVIPATKRIYQQAMETGVLARLSAAGAMIAPPTCGPCFGGLAQLAAGEARISTSTRNDPGRMGSRDAIIYLGSALTVTASAIAGRIADPRDYLPAHTRETAP</sequence>
<dbReference type="GO" id="GO:0003861">
    <property type="term" value="F:3-isopropylmalate dehydratase activity"/>
    <property type="evidence" value="ECO:0007669"/>
    <property type="project" value="UniProtKB-EC"/>
</dbReference>
<feature type="domain" description="Aconitase/3-isopropylmalate dehydratase large subunit alpha/beta/alpha" evidence="7">
    <location>
        <begin position="12"/>
        <end position="411"/>
    </location>
</feature>
<keyword evidence="4" id="KW-0408">Iron</keyword>
<dbReference type="InterPro" id="IPR001030">
    <property type="entry name" value="Acoase/IPM_deHydtase_lsu_aba"/>
</dbReference>
<comment type="caution">
    <text evidence="8">The sequence shown here is derived from an EMBL/GenBank/DDBJ whole genome shotgun (WGS) entry which is preliminary data.</text>
</comment>
<reference evidence="8 9" key="1">
    <citation type="submission" date="2020-05" db="EMBL/GenBank/DDBJ databases">
        <title>Azospirillum oleiclasticum sp. nov, a nitrogen-fixing and heavy crude oil-emulsifying bacterium isolated from the crude oil of Yumen Oilfield.</title>
        <authorList>
            <person name="Wu D."/>
            <person name="Cai M."/>
            <person name="Zhang X."/>
        </authorList>
    </citation>
    <scope>NUCLEOTIDE SEQUENCE [LARGE SCALE GENOMIC DNA]</scope>
    <source>
        <strain evidence="8 9">ROY-1-1-2</strain>
    </source>
</reference>
<dbReference type="Gene3D" id="3.30.499.10">
    <property type="entry name" value="Aconitase, domain 3"/>
    <property type="match status" value="2"/>
</dbReference>
<dbReference type="NCBIfam" id="NF001614">
    <property type="entry name" value="PRK00402.1"/>
    <property type="match status" value="1"/>
</dbReference>
<organism evidence="8 9">
    <name type="scientific">Azospirillum oleiclasticum</name>
    <dbReference type="NCBI Taxonomy" id="2735135"/>
    <lineage>
        <taxon>Bacteria</taxon>
        <taxon>Pseudomonadati</taxon>
        <taxon>Pseudomonadota</taxon>
        <taxon>Alphaproteobacteria</taxon>
        <taxon>Rhodospirillales</taxon>
        <taxon>Azospirillaceae</taxon>
        <taxon>Azospirillum</taxon>
    </lineage>
</organism>
<evidence type="ECO:0000256" key="3">
    <source>
        <dbReference type="ARBA" id="ARBA00022723"/>
    </source>
</evidence>
<comment type="subunit">
    <text evidence="1">Heterodimer of LeuC and LeuD.</text>
</comment>
<dbReference type="InterPro" id="IPR050067">
    <property type="entry name" value="IPM_dehydratase_rel_enz"/>
</dbReference>
<accession>A0ABX2TIL8</accession>
<keyword evidence="9" id="KW-1185">Reference proteome</keyword>
<keyword evidence="3" id="KW-0479">Metal-binding</keyword>